<dbReference type="AlphaFoldDB" id="A0A809R764"/>
<dbReference type="InterPro" id="IPR009080">
    <property type="entry name" value="tRNAsynth_Ia_anticodon-bd"/>
</dbReference>
<dbReference type="GO" id="GO:0000049">
    <property type="term" value="F:tRNA binding"/>
    <property type="evidence" value="ECO:0007669"/>
    <property type="project" value="InterPro"/>
</dbReference>
<keyword evidence="5 9" id="KW-0648">Protein biosynthesis</keyword>
<dbReference type="GO" id="GO:0005829">
    <property type="term" value="C:cytosol"/>
    <property type="evidence" value="ECO:0007669"/>
    <property type="project" value="TreeGrafter"/>
</dbReference>
<dbReference type="InterPro" id="IPR013155">
    <property type="entry name" value="M/V/L/I-tRNA-synth_anticd-bd"/>
</dbReference>
<comment type="subcellular location">
    <subcellularLocation>
        <location evidence="9">Cytoplasm</location>
    </subcellularLocation>
</comment>
<keyword evidence="4 9" id="KW-0067">ATP-binding</keyword>
<evidence type="ECO:0000256" key="8">
    <source>
        <dbReference type="ARBA" id="ARBA00048359"/>
    </source>
</evidence>
<organism evidence="12 13">
    <name type="scientific">Candidatus Nitrosymbiomonas proteolyticus</name>
    <dbReference type="NCBI Taxonomy" id="2608984"/>
    <lineage>
        <taxon>Bacteria</taxon>
        <taxon>Bacillati</taxon>
        <taxon>Armatimonadota</taxon>
        <taxon>Armatimonadota incertae sedis</taxon>
        <taxon>Candidatus Nitrosymbiomonas</taxon>
    </lineage>
</organism>
<dbReference type="Gene3D" id="3.90.740.10">
    <property type="entry name" value="Valyl/Leucyl/Isoleucyl-tRNA synthetase, editing domain"/>
    <property type="match status" value="1"/>
</dbReference>
<reference evidence="12" key="1">
    <citation type="journal article" name="DNA Res.">
        <title>The physiological potential of anammox bacteria as revealed by their core genome structure.</title>
        <authorList>
            <person name="Okubo T."/>
            <person name="Toyoda A."/>
            <person name="Fukuhara K."/>
            <person name="Uchiyama I."/>
            <person name="Harigaya Y."/>
            <person name="Kuroiwa M."/>
            <person name="Suzuki T."/>
            <person name="Murakami Y."/>
            <person name="Suwa Y."/>
            <person name="Takami H."/>
        </authorList>
    </citation>
    <scope>NUCLEOTIDE SEQUENCE</scope>
    <source>
        <strain evidence="12">317325-2</strain>
    </source>
</reference>
<dbReference type="PRINTS" id="PR00984">
    <property type="entry name" value="TRNASYNTHILE"/>
</dbReference>
<dbReference type="InterPro" id="IPR023585">
    <property type="entry name" value="Ile-tRNA-ligase_type1"/>
</dbReference>
<evidence type="ECO:0000256" key="5">
    <source>
        <dbReference type="ARBA" id="ARBA00022917"/>
    </source>
</evidence>
<keyword evidence="9" id="KW-0963">Cytoplasm</keyword>
<dbReference type="Gene3D" id="3.40.50.620">
    <property type="entry name" value="HUPs"/>
    <property type="match status" value="2"/>
</dbReference>
<dbReference type="EC" id="6.1.1.5" evidence="9"/>
<feature type="short sequence motif" description="'KMSKS' region" evidence="9">
    <location>
        <begin position="606"/>
        <end position="610"/>
    </location>
</feature>
<evidence type="ECO:0000256" key="3">
    <source>
        <dbReference type="ARBA" id="ARBA00022741"/>
    </source>
</evidence>
<dbReference type="Proteomes" id="UP000662873">
    <property type="component" value="Chromosome"/>
</dbReference>
<sequence>MNLRDTLNLPDPTFTIPMKADLGKREPEILARWQEEGLYERIQEGRKDAPLFVLHDGPPYTNSLIHIGTALNKVLKDFVVKSRSLMGYRAPYVPGFDNHGLPIEQSVVRALHEQGIEPDTVTLRKACREHAAKFVRLQSEQFQRLGVFGMWDRPYTTMEYRYEAEIVRIFKRLLELGFVYRGLRPTLWSPTSRTALADTEIVYADHTSQSIFVSFPLKEDEVGWSEGLDDVSCVIWTTTPWTIPANLAVAFNPALEYAVVKVEGRHYVLAKDLVGRVAERLGWENPEVTRIVAGASFEGTQFRHPIFDRASVGVLADYVSVEEGTGVVHTAPGHGRDDFNTGVQYGLPILCPVDERGILTEEAGEFAGVSYKDCDTVVVDRLRELGRLLKSEPYVHSYPHSERDGKPVIFRATEQWFIGIDVEDLRGRMVEQVDRVDWLPQTGRSRIRSMVENRPDWCISRQRPWGVGIPILYGAKSKKPVTHPDVIENIARAIETEGSDVWFEADAAAFVPPGFAHPETGETEFVKETDVLDVWFDSGCTSLCVLEGAVEPRWRQHWPADVYLEGSDQHRGWFNSSLVIATAIRGEAPYRAVITHGFVVDEMGRKMSKRLGNVVDPQEVCDTYGADVLRYWVASVNWENDVPCGDQLLKQVGESYRRVRNTLRFLLGNLFDYDGQPVAHVIEEDHWMLERLDLLADDVVCAYERYDFGGVISAIHNFCVNELSSFYLDAIKDRMYCDGADWESRRSGQWACSKALLQLCRMISPLLPFTAEEVWARIPADPSAGARRSVHFEVLRRPSGDRLADIQSGERQRRFAAMLEAREWLFAQFEGWKAASEIKDSQDVIADLALDGDSYELTQSFGSSLANFFKFSEVRLTQGPRSVAFSPSPYLKCERSRIRRPDVAPREGGVPLSDRDWKAVQEVLSRA</sequence>
<comment type="domain">
    <text evidence="9">IleRS has two distinct active sites: one for aminoacylation and one for editing. The misactivated valine is translocated from the active site to the editing site, which sterically excludes the correctly activated isoleucine. The single editing site contains two valyl binding pockets, one specific for each substrate (Val-AMP or Val-tRNA(Ile)).</text>
</comment>
<dbReference type="InterPro" id="IPR050081">
    <property type="entry name" value="Ile-tRNA_ligase"/>
</dbReference>
<proteinExistence type="inferred from homology"/>
<evidence type="ECO:0000313" key="12">
    <source>
        <dbReference type="EMBL" id="BBO23319.1"/>
    </source>
</evidence>
<dbReference type="GO" id="GO:0002161">
    <property type="term" value="F:aminoacyl-tRNA deacylase activity"/>
    <property type="evidence" value="ECO:0007669"/>
    <property type="project" value="InterPro"/>
</dbReference>
<comment type="caution">
    <text evidence="9">Lacks conserved residue(s) required for the propagation of feature annotation.</text>
</comment>
<dbReference type="InterPro" id="IPR002301">
    <property type="entry name" value="Ile-tRNA-ligase"/>
</dbReference>
<feature type="short sequence motif" description="'HIGH' region" evidence="9">
    <location>
        <begin position="59"/>
        <end position="69"/>
    </location>
</feature>
<evidence type="ECO:0000256" key="1">
    <source>
        <dbReference type="ARBA" id="ARBA00006887"/>
    </source>
</evidence>
<dbReference type="Gene3D" id="1.10.730.20">
    <property type="match status" value="1"/>
</dbReference>
<feature type="binding site" evidence="9">
    <location>
        <position position="565"/>
    </location>
    <ligand>
        <name>L-isoleucyl-5'-AMP</name>
        <dbReference type="ChEBI" id="CHEBI:178002"/>
    </ligand>
</feature>
<dbReference type="Gene3D" id="1.10.10.830">
    <property type="entry name" value="Ile-tRNA synthetase CP2 domain-like"/>
    <property type="match status" value="1"/>
</dbReference>
<dbReference type="SUPFAM" id="SSF50677">
    <property type="entry name" value="ValRS/IleRS/LeuRS editing domain"/>
    <property type="match status" value="1"/>
</dbReference>
<accession>A0A809R764</accession>
<evidence type="ECO:0000259" key="10">
    <source>
        <dbReference type="Pfam" id="PF00133"/>
    </source>
</evidence>
<comment type="similarity">
    <text evidence="1 9">Belongs to the class-I aminoacyl-tRNA synthetase family. IleS type 1 subfamily.</text>
</comment>
<feature type="binding site" evidence="9">
    <location>
        <position position="609"/>
    </location>
    <ligand>
        <name>ATP</name>
        <dbReference type="ChEBI" id="CHEBI:30616"/>
    </ligand>
</feature>
<dbReference type="HAMAP" id="MF_02002">
    <property type="entry name" value="Ile_tRNA_synth_type1"/>
    <property type="match status" value="1"/>
</dbReference>
<gene>
    <name evidence="9" type="primary">ileS</name>
    <name evidence="12" type="ORF">NPRO_09140</name>
</gene>
<protein>
    <recommendedName>
        <fullName evidence="9">Isoleucine--tRNA ligase</fullName>
        <ecNumber evidence="9">6.1.1.5</ecNumber>
    </recommendedName>
    <alternativeName>
        <fullName evidence="9">Isoleucyl-tRNA synthetase</fullName>
        <shortName evidence="9">IleRS</shortName>
    </alternativeName>
</protein>
<evidence type="ECO:0000256" key="7">
    <source>
        <dbReference type="ARBA" id="ARBA00025217"/>
    </source>
</evidence>
<feature type="domain" description="Aminoacyl-tRNA synthetase class Ia" evidence="10">
    <location>
        <begin position="29"/>
        <end position="641"/>
    </location>
</feature>
<dbReference type="EMBL" id="AP021858">
    <property type="protein sequence ID" value="BBO23319.1"/>
    <property type="molecule type" value="Genomic_DNA"/>
</dbReference>
<evidence type="ECO:0000256" key="6">
    <source>
        <dbReference type="ARBA" id="ARBA00023146"/>
    </source>
</evidence>
<dbReference type="InterPro" id="IPR014729">
    <property type="entry name" value="Rossmann-like_a/b/a_fold"/>
</dbReference>
<dbReference type="InterPro" id="IPR002300">
    <property type="entry name" value="aa-tRNA-synth_Ia"/>
</dbReference>
<dbReference type="PANTHER" id="PTHR42765">
    <property type="entry name" value="SOLEUCYL-TRNA SYNTHETASE"/>
    <property type="match status" value="1"/>
</dbReference>
<dbReference type="NCBIfam" id="TIGR00392">
    <property type="entry name" value="ileS"/>
    <property type="match status" value="1"/>
</dbReference>
<evidence type="ECO:0000259" key="11">
    <source>
        <dbReference type="Pfam" id="PF08264"/>
    </source>
</evidence>
<dbReference type="InterPro" id="IPR033708">
    <property type="entry name" value="Anticodon_Ile_BEm"/>
</dbReference>
<dbReference type="CDD" id="cd07960">
    <property type="entry name" value="Anticodon_Ia_Ile_BEm"/>
    <property type="match status" value="1"/>
</dbReference>
<keyword evidence="6 9" id="KW-0030">Aminoacyl-tRNA synthetase</keyword>
<keyword evidence="3 9" id="KW-0547">Nucleotide-binding</keyword>
<dbReference type="Pfam" id="PF08264">
    <property type="entry name" value="Anticodon_1"/>
    <property type="match status" value="1"/>
</dbReference>
<name>A0A809R764_9BACT</name>
<dbReference type="KEGG" id="npy:NPRO_09140"/>
<comment type="catalytic activity">
    <reaction evidence="8 9">
        <text>tRNA(Ile) + L-isoleucine + ATP = L-isoleucyl-tRNA(Ile) + AMP + diphosphate</text>
        <dbReference type="Rhea" id="RHEA:11060"/>
        <dbReference type="Rhea" id="RHEA-COMP:9666"/>
        <dbReference type="Rhea" id="RHEA-COMP:9695"/>
        <dbReference type="ChEBI" id="CHEBI:30616"/>
        <dbReference type="ChEBI" id="CHEBI:33019"/>
        <dbReference type="ChEBI" id="CHEBI:58045"/>
        <dbReference type="ChEBI" id="CHEBI:78442"/>
        <dbReference type="ChEBI" id="CHEBI:78528"/>
        <dbReference type="ChEBI" id="CHEBI:456215"/>
        <dbReference type="EC" id="6.1.1.5"/>
    </reaction>
</comment>
<comment type="subunit">
    <text evidence="9">Monomer.</text>
</comment>
<dbReference type="GO" id="GO:0006428">
    <property type="term" value="P:isoleucyl-tRNA aminoacylation"/>
    <property type="evidence" value="ECO:0007669"/>
    <property type="project" value="UniProtKB-UniRule"/>
</dbReference>
<dbReference type="SUPFAM" id="SSF52374">
    <property type="entry name" value="Nucleotidylyl transferase"/>
    <property type="match status" value="1"/>
</dbReference>
<evidence type="ECO:0000256" key="2">
    <source>
        <dbReference type="ARBA" id="ARBA00022598"/>
    </source>
</evidence>
<comment type="function">
    <text evidence="7 9">Catalyzes the attachment of isoleucine to tRNA(Ile). As IleRS can inadvertently accommodate and process structurally similar amino acids such as valine, to avoid such errors it has two additional distinct tRNA(Ile)-dependent editing activities. One activity is designated as 'pretransfer' editing and involves the hydrolysis of activated Val-AMP. The other activity is designated 'posttransfer' editing and involves deacylation of mischarged Val-tRNA(Ile).</text>
</comment>
<evidence type="ECO:0000313" key="13">
    <source>
        <dbReference type="Proteomes" id="UP000662873"/>
    </source>
</evidence>
<dbReference type="PANTHER" id="PTHR42765:SF1">
    <property type="entry name" value="ISOLEUCINE--TRNA LIGASE, MITOCHONDRIAL"/>
    <property type="match status" value="1"/>
</dbReference>
<dbReference type="Pfam" id="PF00133">
    <property type="entry name" value="tRNA-synt_1"/>
    <property type="match status" value="1"/>
</dbReference>
<dbReference type="InterPro" id="IPR009008">
    <property type="entry name" value="Val/Leu/Ile-tRNA-synth_edit"/>
</dbReference>
<keyword evidence="2 9" id="KW-0436">Ligase</keyword>
<dbReference type="GO" id="GO:0005524">
    <property type="term" value="F:ATP binding"/>
    <property type="evidence" value="ECO:0007669"/>
    <property type="project" value="UniProtKB-UniRule"/>
</dbReference>
<evidence type="ECO:0000256" key="4">
    <source>
        <dbReference type="ARBA" id="ARBA00022840"/>
    </source>
</evidence>
<feature type="domain" description="Methionyl/Valyl/Leucyl/Isoleucyl-tRNA synthetase anticodon-binding" evidence="11">
    <location>
        <begin position="685"/>
        <end position="795"/>
    </location>
</feature>
<dbReference type="SUPFAM" id="SSF47323">
    <property type="entry name" value="Anticodon-binding domain of a subclass of class I aminoacyl-tRNA synthetases"/>
    <property type="match status" value="1"/>
</dbReference>
<evidence type="ECO:0000256" key="9">
    <source>
        <dbReference type="HAMAP-Rule" id="MF_02002"/>
    </source>
</evidence>
<dbReference type="CDD" id="cd00818">
    <property type="entry name" value="IleRS_core"/>
    <property type="match status" value="1"/>
</dbReference>
<dbReference type="GO" id="GO:0004822">
    <property type="term" value="F:isoleucine-tRNA ligase activity"/>
    <property type="evidence" value="ECO:0007669"/>
    <property type="project" value="UniProtKB-UniRule"/>
</dbReference>